<dbReference type="AlphaFoldDB" id="A0AAV4MLY7"/>
<name>A0AAV4MLY7_CAEEX</name>
<reference evidence="1 2" key="1">
    <citation type="submission" date="2021-06" db="EMBL/GenBank/DDBJ databases">
        <title>Caerostris extrusa draft genome.</title>
        <authorList>
            <person name="Kono N."/>
            <person name="Arakawa K."/>
        </authorList>
    </citation>
    <scope>NUCLEOTIDE SEQUENCE [LARGE SCALE GENOMIC DNA]</scope>
</reference>
<evidence type="ECO:0000313" key="1">
    <source>
        <dbReference type="EMBL" id="GIX71804.1"/>
    </source>
</evidence>
<evidence type="ECO:0000313" key="2">
    <source>
        <dbReference type="Proteomes" id="UP001054945"/>
    </source>
</evidence>
<sequence>QIINSPGLSPTFKPCGSRFQLLKATMKDDLIHTGKSEQKFRHTVINGITSDSYIGNAWRFHESLPWMLPITNSS</sequence>
<organism evidence="1 2">
    <name type="scientific">Caerostris extrusa</name>
    <name type="common">Bark spider</name>
    <name type="synonym">Caerostris bankana</name>
    <dbReference type="NCBI Taxonomy" id="172846"/>
    <lineage>
        <taxon>Eukaryota</taxon>
        <taxon>Metazoa</taxon>
        <taxon>Ecdysozoa</taxon>
        <taxon>Arthropoda</taxon>
        <taxon>Chelicerata</taxon>
        <taxon>Arachnida</taxon>
        <taxon>Araneae</taxon>
        <taxon>Araneomorphae</taxon>
        <taxon>Entelegynae</taxon>
        <taxon>Araneoidea</taxon>
        <taxon>Araneidae</taxon>
        <taxon>Caerostris</taxon>
    </lineage>
</organism>
<comment type="caution">
    <text evidence="1">The sequence shown here is derived from an EMBL/GenBank/DDBJ whole genome shotgun (WGS) entry which is preliminary data.</text>
</comment>
<protein>
    <submittedName>
        <fullName evidence="1">Uncharacterized protein</fullName>
    </submittedName>
</protein>
<accession>A0AAV4MLY7</accession>
<gene>
    <name evidence="1" type="ORF">CEXT_36771</name>
</gene>
<keyword evidence="2" id="KW-1185">Reference proteome</keyword>
<dbReference type="EMBL" id="BPLR01019790">
    <property type="protein sequence ID" value="GIX71804.1"/>
    <property type="molecule type" value="Genomic_DNA"/>
</dbReference>
<dbReference type="Proteomes" id="UP001054945">
    <property type="component" value="Unassembled WGS sequence"/>
</dbReference>
<proteinExistence type="predicted"/>
<feature type="non-terminal residue" evidence="1">
    <location>
        <position position="1"/>
    </location>
</feature>